<keyword evidence="1" id="KW-0808">Transferase</keyword>
<feature type="region of interest" description="Disordered" evidence="6">
    <location>
        <begin position="1"/>
        <end position="35"/>
    </location>
</feature>
<dbReference type="PROSITE" id="PS00107">
    <property type="entry name" value="PROTEIN_KINASE_ATP"/>
    <property type="match status" value="1"/>
</dbReference>
<dbReference type="SMART" id="SM00220">
    <property type="entry name" value="S_TKc"/>
    <property type="match status" value="1"/>
</dbReference>
<evidence type="ECO:0000256" key="5">
    <source>
        <dbReference type="PROSITE-ProRule" id="PRU10141"/>
    </source>
</evidence>
<keyword evidence="4 5" id="KW-0067">ATP-binding</keyword>
<keyword evidence="7" id="KW-0472">Membrane</keyword>
<sequence length="765" mass="84566">MTKRTIRPAPDPTVAAPSSPDSTVTAQPSPDSTVVAQSPVARFTAKWEATGTPPNLPDYLPERADQRRDALIELIAVDLRYRWLDFDKPKRLAAYREEFPELKSEPLPPALIQEEFRLRRQTGLTVEASDYSRDFPEESQVIEQSQRPIDEKSTLIAKPAAETALDDIDVGQRVDDFDLLMGLGRGAFARVFLARQLSMQRLVAVKMSHDHGTEPQTLAQLDHDYIVRVFDQRVLDEHKLKLLYMQYVPGGTLLGVLRRVQATPPEDRSGQLLLDVIDESLEAKGEIRPSDSSVRPEIASLSWPETVAWLGRRLAEALDYAGKHGVLHRDIKPANVLLTADGVPKLADFNISFSDAVAGTSPVAYFGGSLAYMSPEQLEACHPGLPGTASDLDTRSDIFGLGVMLWELLTGSRPFDDSSASGQSEKSLERMLDIRERGVGPEAQATLPPDCPAALKRVLLTCLSPDPDRRWSTGAELAQQFELCLDPRARDLVDPPPRSWRMRLRRYVIPITVAAMLVPNVLAGVYNYHHNKSLIVSNLSLEAQQKFEGVQSVMNGILYPIGIAVVVYLSRYPMRMPRGLRKGRIYDKQTLAKARSDTLLLADRAVLIIFSAWLLAGITYPISLQIVAGHLPAGAIIHFIGSLVVCGAIAVAYPFFLVTFYLVRCIYPMMLPQGITSSDDARKLRGLSRRSVRYLALAASVPLIGVAGVTFLSPDEITSVIVAVRLLCVGAIAAFIVVYWLFRLLEKDLRALERVVSHEPATRSA</sequence>
<dbReference type="Gene3D" id="1.10.510.10">
    <property type="entry name" value="Transferase(Phosphotransferase) domain 1"/>
    <property type="match status" value="2"/>
</dbReference>
<keyword evidence="7" id="KW-1133">Transmembrane helix</keyword>
<dbReference type="GO" id="GO:0005524">
    <property type="term" value="F:ATP binding"/>
    <property type="evidence" value="ECO:0007669"/>
    <property type="project" value="UniProtKB-UniRule"/>
</dbReference>
<dbReference type="PROSITE" id="PS00108">
    <property type="entry name" value="PROTEIN_KINASE_ST"/>
    <property type="match status" value="1"/>
</dbReference>
<proteinExistence type="predicted"/>
<dbReference type="Pfam" id="PF00069">
    <property type="entry name" value="Pkinase"/>
    <property type="match status" value="1"/>
</dbReference>
<gene>
    <name evidence="9" type="ORF">SAMN05444583_10277</name>
</gene>
<dbReference type="AlphaFoldDB" id="A0A1H7HBQ4"/>
<evidence type="ECO:0000313" key="9">
    <source>
        <dbReference type="EMBL" id="SEK47876.1"/>
    </source>
</evidence>
<feature type="binding site" evidence="5">
    <location>
        <position position="206"/>
    </location>
    <ligand>
        <name>ATP</name>
        <dbReference type="ChEBI" id="CHEBI:30616"/>
    </ligand>
</feature>
<dbReference type="CDD" id="cd14014">
    <property type="entry name" value="STKc_PknB_like"/>
    <property type="match status" value="1"/>
</dbReference>
<keyword evidence="9" id="KW-0723">Serine/threonine-protein kinase</keyword>
<feature type="compositionally biased region" description="Polar residues" evidence="6">
    <location>
        <begin position="19"/>
        <end position="35"/>
    </location>
</feature>
<dbReference type="SUPFAM" id="SSF56112">
    <property type="entry name" value="Protein kinase-like (PK-like)"/>
    <property type="match status" value="1"/>
</dbReference>
<dbReference type="InterPro" id="IPR011009">
    <property type="entry name" value="Kinase-like_dom_sf"/>
</dbReference>
<reference evidence="10" key="1">
    <citation type="submission" date="2016-10" db="EMBL/GenBank/DDBJ databases">
        <authorList>
            <person name="Varghese N."/>
            <person name="Submissions S."/>
        </authorList>
    </citation>
    <scope>NUCLEOTIDE SEQUENCE [LARGE SCALE GENOMIC DNA]</scope>
    <source>
        <strain evidence="10">DSM 44675</strain>
    </source>
</reference>
<keyword evidence="3 9" id="KW-0418">Kinase</keyword>
<evidence type="ECO:0000256" key="1">
    <source>
        <dbReference type="ARBA" id="ARBA00022679"/>
    </source>
</evidence>
<keyword evidence="7" id="KW-0812">Transmembrane</keyword>
<feature type="transmembrane region" description="Helical" evidence="7">
    <location>
        <begin position="635"/>
        <end position="663"/>
    </location>
</feature>
<feature type="transmembrane region" description="Helical" evidence="7">
    <location>
        <begin position="605"/>
        <end position="623"/>
    </location>
</feature>
<evidence type="ECO:0000259" key="8">
    <source>
        <dbReference type="PROSITE" id="PS50011"/>
    </source>
</evidence>
<feature type="transmembrane region" description="Helical" evidence="7">
    <location>
        <begin position="507"/>
        <end position="529"/>
    </location>
</feature>
<evidence type="ECO:0000313" key="10">
    <source>
        <dbReference type="Proteomes" id="UP000198677"/>
    </source>
</evidence>
<accession>A0A1H7HBQ4</accession>
<dbReference type="InterPro" id="IPR000719">
    <property type="entry name" value="Prot_kinase_dom"/>
</dbReference>
<feature type="transmembrane region" description="Helical" evidence="7">
    <location>
        <begin position="549"/>
        <end position="569"/>
    </location>
</feature>
<evidence type="ECO:0000256" key="4">
    <source>
        <dbReference type="ARBA" id="ARBA00022840"/>
    </source>
</evidence>
<feature type="domain" description="Protein kinase" evidence="8">
    <location>
        <begin position="177"/>
        <end position="482"/>
    </location>
</feature>
<keyword evidence="10" id="KW-1185">Reference proteome</keyword>
<evidence type="ECO:0000256" key="7">
    <source>
        <dbReference type="SAM" id="Phobius"/>
    </source>
</evidence>
<dbReference type="PANTHER" id="PTHR43289">
    <property type="entry name" value="MITOGEN-ACTIVATED PROTEIN KINASE KINASE KINASE 20-RELATED"/>
    <property type="match status" value="1"/>
</dbReference>
<dbReference type="InterPro" id="IPR017441">
    <property type="entry name" value="Protein_kinase_ATP_BS"/>
</dbReference>
<dbReference type="Proteomes" id="UP000198677">
    <property type="component" value="Unassembled WGS sequence"/>
</dbReference>
<evidence type="ECO:0000256" key="3">
    <source>
        <dbReference type="ARBA" id="ARBA00022777"/>
    </source>
</evidence>
<dbReference type="PANTHER" id="PTHR43289:SF34">
    <property type="entry name" value="SERINE_THREONINE-PROTEIN KINASE YBDM-RELATED"/>
    <property type="match status" value="1"/>
</dbReference>
<feature type="transmembrane region" description="Helical" evidence="7">
    <location>
        <begin position="692"/>
        <end position="711"/>
    </location>
</feature>
<feature type="transmembrane region" description="Helical" evidence="7">
    <location>
        <begin position="717"/>
        <end position="742"/>
    </location>
</feature>
<name>A0A1H7HBQ4_9NOCA</name>
<keyword evidence="2 5" id="KW-0547">Nucleotide-binding</keyword>
<dbReference type="InterPro" id="IPR008271">
    <property type="entry name" value="Ser/Thr_kinase_AS"/>
</dbReference>
<evidence type="ECO:0000256" key="2">
    <source>
        <dbReference type="ARBA" id="ARBA00022741"/>
    </source>
</evidence>
<organism evidence="9 10">
    <name type="scientific">Rhodococcus maanshanensis</name>
    <dbReference type="NCBI Taxonomy" id="183556"/>
    <lineage>
        <taxon>Bacteria</taxon>
        <taxon>Bacillati</taxon>
        <taxon>Actinomycetota</taxon>
        <taxon>Actinomycetes</taxon>
        <taxon>Mycobacteriales</taxon>
        <taxon>Nocardiaceae</taxon>
        <taxon>Rhodococcus</taxon>
    </lineage>
</organism>
<dbReference type="EMBL" id="FOAW01000002">
    <property type="protein sequence ID" value="SEK47876.1"/>
    <property type="molecule type" value="Genomic_DNA"/>
</dbReference>
<protein>
    <submittedName>
        <fullName evidence="9">Serine/threonine protein kinase</fullName>
    </submittedName>
</protein>
<dbReference type="GO" id="GO:0004674">
    <property type="term" value="F:protein serine/threonine kinase activity"/>
    <property type="evidence" value="ECO:0007669"/>
    <property type="project" value="UniProtKB-KW"/>
</dbReference>
<dbReference type="PROSITE" id="PS50011">
    <property type="entry name" value="PROTEIN_KINASE_DOM"/>
    <property type="match status" value="1"/>
</dbReference>
<evidence type="ECO:0000256" key="6">
    <source>
        <dbReference type="SAM" id="MobiDB-lite"/>
    </source>
</evidence>